<accession>A0A7S8C3H4</accession>
<proteinExistence type="inferred from homology"/>
<dbReference type="FunFam" id="3.40.50.720:FF:000084">
    <property type="entry name" value="Short-chain dehydrogenase reductase"/>
    <property type="match status" value="1"/>
</dbReference>
<name>A0A7S8C3H4_9HYPH</name>
<keyword evidence="4" id="KW-1185">Reference proteome</keyword>
<dbReference type="Pfam" id="PF13561">
    <property type="entry name" value="adh_short_C2"/>
    <property type="match status" value="1"/>
</dbReference>
<dbReference type="PRINTS" id="PR00081">
    <property type="entry name" value="GDHRDH"/>
</dbReference>
<sequence>MTGRVQGKRVAVIGAGAVGPGWGNGKASAVLYAREGARVLAVDRDEAAVMETVGLIRGEGHEAEPFVGDMVVPAEAKAAIEAAEVAFGGLDILHFNIGISTRGGVEDTPFADWQRVFSVNLDAAFHLTQAALPVLERDGGGAIVYISTLAAELSGPYPYAGYEASKAALGRLARSVAAEYAARGVRANTVLPGMIDTPHVLAHVATSSDAEAVRAGRAAQVPMKRQGAAWDVAEAALFLASDAAGFITGVDLRVDGGMGLLMGNAAP</sequence>
<dbReference type="EMBL" id="CP058214">
    <property type="protein sequence ID" value="QPC42662.1"/>
    <property type="molecule type" value="Genomic_DNA"/>
</dbReference>
<dbReference type="CDD" id="cd05233">
    <property type="entry name" value="SDR_c"/>
    <property type="match status" value="1"/>
</dbReference>
<keyword evidence="2" id="KW-0560">Oxidoreductase</keyword>
<dbReference type="PRINTS" id="PR00080">
    <property type="entry name" value="SDRFAMILY"/>
</dbReference>
<evidence type="ECO:0000313" key="3">
    <source>
        <dbReference type="EMBL" id="QPC42662.1"/>
    </source>
</evidence>
<dbReference type="InterPro" id="IPR002347">
    <property type="entry name" value="SDR_fam"/>
</dbReference>
<gene>
    <name evidence="3" type="ORF">HW532_08080</name>
</gene>
<dbReference type="KEGG" id="kmn:HW532_08080"/>
<dbReference type="SUPFAM" id="SSF51735">
    <property type="entry name" value="NAD(P)-binding Rossmann-fold domains"/>
    <property type="match status" value="1"/>
</dbReference>
<dbReference type="PANTHER" id="PTHR24321">
    <property type="entry name" value="DEHYDROGENASES, SHORT CHAIN"/>
    <property type="match status" value="1"/>
</dbReference>
<evidence type="ECO:0000256" key="2">
    <source>
        <dbReference type="ARBA" id="ARBA00023002"/>
    </source>
</evidence>
<dbReference type="GO" id="GO:0016491">
    <property type="term" value="F:oxidoreductase activity"/>
    <property type="evidence" value="ECO:0007669"/>
    <property type="project" value="UniProtKB-KW"/>
</dbReference>
<dbReference type="Gene3D" id="3.40.50.720">
    <property type="entry name" value="NAD(P)-binding Rossmann-like Domain"/>
    <property type="match status" value="1"/>
</dbReference>
<evidence type="ECO:0000256" key="1">
    <source>
        <dbReference type="ARBA" id="ARBA00006484"/>
    </source>
</evidence>
<comment type="similarity">
    <text evidence="1">Belongs to the short-chain dehydrogenases/reductases (SDR) family.</text>
</comment>
<reference evidence="3 4" key="1">
    <citation type="submission" date="2020-06" db="EMBL/GenBank/DDBJ databases">
        <title>Genome sequence of 2 isolates from Red Sea Mangroves.</title>
        <authorList>
            <person name="Sefrji F."/>
            <person name="Michoud G."/>
            <person name="Merlino G."/>
            <person name="Daffonchio D."/>
        </authorList>
    </citation>
    <scope>NUCLEOTIDE SEQUENCE [LARGE SCALE GENOMIC DNA]</scope>
    <source>
        <strain evidence="3 4">R1DC25</strain>
    </source>
</reference>
<dbReference type="RefSeq" id="WP_213163898.1">
    <property type="nucleotide sequence ID" value="NZ_CP058214.1"/>
</dbReference>
<dbReference type="AlphaFoldDB" id="A0A7S8C3H4"/>
<dbReference type="InterPro" id="IPR036291">
    <property type="entry name" value="NAD(P)-bd_dom_sf"/>
</dbReference>
<organism evidence="3 4">
    <name type="scientific">Kaustia mangrovi</name>
    <dbReference type="NCBI Taxonomy" id="2593653"/>
    <lineage>
        <taxon>Bacteria</taxon>
        <taxon>Pseudomonadati</taxon>
        <taxon>Pseudomonadota</taxon>
        <taxon>Alphaproteobacteria</taxon>
        <taxon>Hyphomicrobiales</taxon>
        <taxon>Parvibaculaceae</taxon>
        <taxon>Kaustia</taxon>
    </lineage>
</organism>
<protein>
    <submittedName>
        <fullName evidence="3">SDR family oxidoreductase</fullName>
    </submittedName>
</protein>
<evidence type="ECO:0000313" key="4">
    <source>
        <dbReference type="Proteomes" id="UP000593594"/>
    </source>
</evidence>
<dbReference type="Proteomes" id="UP000593594">
    <property type="component" value="Chromosome"/>
</dbReference>
<dbReference type="PANTHER" id="PTHR24321:SF15">
    <property type="entry name" value="OXIDOREDUCTASE UCPA"/>
    <property type="match status" value="1"/>
</dbReference>